<dbReference type="RefSeq" id="XP_037900378.1">
    <property type="nucleotide sequence ID" value="XM_038044450.1"/>
</dbReference>
<name>A0A9C6E1Y1_9MUSC</name>
<feature type="region of interest" description="Disordered" evidence="1">
    <location>
        <begin position="78"/>
        <end position="176"/>
    </location>
</feature>
<reference evidence="3" key="1">
    <citation type="submission" date="2025-08" db="UniProtKB">
        <authorList>
            <consortium name="RefSeq"/>
        </authorList>
    </citation>
    <scope>IDENTIFICATION</scope>
    <source>
        <tissue evidence="3">Whole body pupa</tissue>
    </source>
</reference>
<feature type="compositionally biased region" description="Pro residues" evidence="1">
    <location>
        <begin position="98"/>
        <end position="114"/>
    </location>
</feature>
<evidence type="ECO:0000256" key="1">
    <source>
        <dbReference type="SAM" id="MobiDB-lite"/>
    </source>
</evidence>
<dbReference type="KEGG" id="gfs:119644731"/>
<organism evidence="2 3">
    <name type="scientific">Glossina fuscipes</name>
    <dbReference type="NCBI Taxonomy" id="7396"/>
    <lineage>
        <taxon>Eukaryota</taxon>
        <taxon>Metazoa</taxon>
        <taxon>Ecdysozoa</taxon>
        <taxon>Arthropoda</taxon>
        <taxon>Hexapoda</taxon>
        <taxon>Insecta</taxon>
        <taxon>Pterygota</taxon>
        <taxon>Neoptera</taxon>
        <taxon>Endopterygota</taxon>
        <taxon>Diptera</taxon>
        <taxon>Brachycera</taxon>
        <taxon>Muscomorpha</taxon>
        <taxon>Hippoboscoidea</taxon>
        <taxon>Glossinidae</taxon>
        <taxon>Glossina</taxon>
    </lineage>
</organism>
<protein>
    <submittedName>
        <fullName evidence="3">Circumsporozoite protein-like</fullName>
    </submittedName>
</protein>
<dbReference type="GeneID" id="119644731"/>
<proteinExistence type="predicted"/>
<keyword evidence="2" id="KW-1185">Reference proteome</keyword>
<gene>
    <name evidence="3" type="primary">LOC119644731</name>
</gene>
<evidence type="ECO:0000313" key="2">
    <source>
        <dbReference type="Proteomes" id="UP000092443"/>
    </source>
</evidence>
<accession>A0A9C6E1Y1</accession>
<dbReference type="AlphaFoldDB" id="A0A9C6E1Y1"/>
<feature type="compositionally biased region" description="Basic and acidic residues" evidence="1">
    <location>
        <begin position="115"/>
        <end position="124"/>
    </location>
</feature>
<evidence type="ECO:0000313" key="3">
    <source>
        <dbReference type="RefSeq" id="XP_037900378.1"/>
    </source>
</evidence>
<dbReference type="Proteomes" id="UP000092443">
    <property type="component" value="Unplaced"/>
</dbReference>
<sequence length="176" mass="19268">MLCVNTFEWEKQKFLLCLQMFLQTIDDKVKKEIADTVQQVTTAKLTDVKELTTDIYLVCYEEKIRDTVERNLEHKLVGKQYVPLGSPTPTPKSEIKDLPPPPPPPPPPASPPTEPAKKDAKDGKPSPSANGTATLPVDKSTPPPVIKSAPAQPVTPAKPKNAAEKSNLVKPTKEEV</sequence>